<accession>A0A194WE27</accession>
<evidence type="ECO:0000256" key="8">
    <source>
        <dbReference type="SAM" id="MobiDB-lite"/>
    </source>
</evidence>
<evidence type="ECO:0000256" key="1">
    <source>
        <dbReference type="ARBA" id="ARBA00009928"/>
    </source>
</evidence>
<evidence type="ECO:0000256" key="6">
    <source>
        <dbReference type="ARBA" id="ARBA00048233"/>
    </source>
</evidence>
<evidence type="ECO:0000256" key="7">
    <source>
        <dbReference type="ARBA" id="ARBA00048881"/>
    </source>
</evidence>
<dbReference type="Proteomes" id="UP000078559">
    <property type="component" value="Chromosome 13"/>
</dbReference>
<dbReference type="InterPro" id="IPR008922">
    <property type="entry name" value="Di-copper_centre_dom_sf"/>
</dbReference>
<sequence length="479" mass="55428">MGRSRQYKDGTSKPPVTPGPGAQGRAYSITGIPVNTIPIRQDVDEWYHEQNAPGGNRIQPTLITEALTAIKQRPLTDEKSYFRLAGIHAAPYAGWGGFDNPKEQDDPSFYVHNDYTCPAWHRVYMVLFEQVMHETIIELIDAASDLTPKMRSDWKREASCWRLPYWDFSKFATHNGTPSDELRLPILAIIPNVSVKVFSSEGRLFDKCISTTKYGLLDGYDADIWADGGQNWLRANQALNEHPWYQNQDEWDSNPTLQDMTYRLLKYQGASWGSFATTRASGTDNNPKMWLNLEAIHNNVGNWVGGFMFKRPTQKPQMKLWGAGHMAEVPVAAFDPIFWLHHSNIDRLNAIWQSLNPEKWFDDDYSSVTRENELKPFRNDQGFFFKSDFVRDWRKFNYDYAITSGNRDGRQIMQDVERLYGQKTKEHYQGCPQREDYIITVKYDRPFQINVFFGPVDSKDFYDTRSKNFVGSVFNFSAM</sequence>
<dbReference type="AlphaFoldDB" id="A0A194WE27"/>
<dbReference type="PANTHER" id="PTHR11474">
    <property type="entry name" value="TYROSINASE FAMILY MEMBER"/>
    <property type="match status" value="1"/>
</dbReference>
<protein>
    <recommendedName>
        <fullName evidence="2">tyrosinase</fullName>
        <ecNumber evidence="2">1.14.18.1</ecNumber>
    </recommendedName>
</protein>
<dbReference type="InterPro" id="IPR050316">
    <property type="entry name" value="Tyrosinase/Hemocyanin"/>
</dbReference>
<dbReference type="EMBL" id="CM003110">
    <property type="protein sequence ID" value="KUI74465.1"/>
    <property type="molecule type" value="Genomic_DNA"/>
</dbReference>
<comment type="catalytic activity">
    <reaction evidence="6">
        <text>2 L-dopa + O2 = 2 L-dopaquinone + 2 H2O</text>
        <dbReference type="Rhea" id="RHEA:34287"/>
        <dbReference type="ChEBI" id="CHEBI:15377"/>
        <dbReference type="ChEBI" id="CHEBI:15379"/>
        <dbReference type="ChEBI" id="CHEBI:57504"/>
        <dbReference type="ChEBI" id="CHEBI:57924"/>
        <dbReference type="EC" id="1.14.18.1"/>
    </reaction>
</comment>
<evidence type="ECO:0000256" key="2">
    <source>
        <dbReference type="ARBA" id="ARBA00011906"/>
    </source>
</evidence>
<dbReference type="EC" id="1.14.18.1" evidence="2"/>
<dbReference type="Pfam" id="PF00264">
    <property type="entry name" value="Tyrosinase"/>
    <property type="match status" value="1"/>
</dbReference>
<name>A0A194WE27_CYTMA</name>
<keyword evidence="5" id="KW-0470">Melanin biosynthesis</keyword>
<dbReference type="PRINTS" id="PR00092">
    <property type="entry name" value="TYROSINASE"/>
</dbReference>
<comment type="similarity">
    <text evidence="1">Belongs to the tyrosinase family.</text>
</comment>
<evidence type="ECO:0000256" key="4">
    <source>
        <dbReference type="ARBA" id="ARBA00023008"/>
    </source>
</evidence>
<dbReference type="InterPro" id="IPR002227">
    <property type="entry name" value="Tyrosinase_Cu-bd"/>
</dbReference>
<dbReference type="OrthoDB" id="1658288at2759"/>
<dbReference type="GO" id="GO:0004503">
    <property type="term" value="F:tyrosinase activity"/>
    <property type="evidence" value="ECO:0007669"/>
    <property type="project" value="UniProtKB-EC"/>
</dbReference>
<dbReference type="GO" id="GO:0046872">
    <property type="term" value="F:metal ion binding"/>
    <property type="evidence" value="ECO:0007669"/>
    <property type="project" value="UniProtKB-KW"/>
</dbReference>
<feature type="domain" description="Tyrosinase copper-binding" evidence="9">
    <location>
        <begin position="335"/>
        <end position="346"/>
    </location>
</feature>
<dbReference type="Gene3D" id="1.10.1280.10">
    <property type="entry name" value="Di-copper center containing domain from catechol oxidase"/>
    <property type="match status" value="2"/>
</dbReference>
<dbReference type="PROSITE" id="PS00498">
    <property type="entry name" value="TYROSINASE_2"/>
    <property type="match status" value="1"/>
</dbReference>
<evidence type="ECO:0000259" key="9">
    <source>
        <dbReference type="PROSITE" id="PS00498"/>
    </source>
</evidence>
<organism evidence="10 11">
    <name type="scientific">Cytospora mali</name>
    <name type="common">Apple Valsa canker fungus</name>
    <name type="synonym">Valsa mali</name>
    <dbReference type="NCBI Taxonomy" id="578113"/>
    <lineage>
        <taxon>Eukaryota</taxon>
        <taxon>Fungi</taxon>
        <taxon>Dikarya</taxon>
        <taxon>Ascomycota</taxon>
        <taxon>Pezizomycotina</taxon>
        <taxon>Sordariomycetes</taxon>
        <taxon>Sordariomycetidae</taxon>
        <taxon>Diaporthales</taxon>
        <taxon>Cytosporaceae</taxon>
        <taxon>Cytospora</taxon>
    </lineage>
</organism>
<dbReference type="PANTHER" id="PTHR11474:SF76">
    <property type="entry name" value="SHKT DOMAIN-CONTAINING PROTEIN"/>
    <property type="match status" value="1"/>
</dbReference>
<feature type="region of interest" description="Disordered" evidence="8">
    <location>
        <begin position="1"/>
        <end position="27"/>
    </location>
</feature>
<reference evidence="10" key="1">
    <citation type="submission" date="2014-12" db="EMBL/GenBank/DDBJ databases">
        <title>Genome Sequence of Valsa Canker Pathogens Uncovers a Specific Adaption of Colonization on Woody Bark.</title>
        <authorList>
            <person name="Yin Z."/>
            <person name="Liu H."/>
            <person name="Gao X."/>
            <person name="Li Z."/>
            <person name="Song N."/>
            <person name="Ke X."/>
            <person name="Dai Q."/>
            <person name="Wu Y."/>
            <person name="Sun Y."/>
            <person name="Xu J.-R."/>
            <person name="Kang Z.K."/>
            <person name="Wang L."/>
            <person name="Huang L."/>
        </authorList>
    </citation>
    <scope>NUCLEOTIDE SEQUENCE [LARGE SCALE GENOMIC DNA]</scope>
    <source>
        <strain evidence="10">03-8</strain>
    </source>
</reference>
<dbReference type="SMR" id="A0A194WE27"/>
<dbReference type="GO" id="GO:0042438">
    <property type="term" value="P:melanin biosynthetic process"/>
    <property type="evidence" value="ECO:0007669"/>
    <property type="project" value="UniProtKB-KW"/>
</dbReference>
<evidence type="ECO:0000256" key="5">
    <source>
        <dbReference type="ARBA" id="ARBA00023101"/>
    </source>
</evidence>
<comment type="catalytic activity">
    <reaction evidence="7">
        <text>L-tyrosine + O2 = L-dopaquinone + H2O</text>
        <dbReference type="Rhea" id="RHEA:18117"/>
        <dbReference type="ChEBI" id="CHEBI:15377"/>
        <dbReference type="ChEBI" id="CHEBI:15379"/>
        <dbReference type="ChEBI" id="CHEBI:57924"/>
        <dbReference type="ChEBI" id="CHEBI:58315"/>
        <dbReference type="EC" id="1.14.18.1"/>
    </reaction>
</comment>
<evidence type="ECO:0000313" key="11">
    <source>
        <dbReference type="Proteomes" id="UP000078559"/>
    </source>
</evidence>
<keyword evidence="3" id="KW-0479">Metal-binding</keyword>
<dbReference type="SUPFAM" id="SSF48056">
    <property type="entry name" value="Di-copper centre-containing domain"/>
    <property type="match status" value="1"/>
</dbReference>
<dbReference type="Gene3D" id="2.60.310.20">
    <property type="match status" value="1"/>
</dbReference>
<keyword evidence="11" id="KW-1185">Reference proteome</keyword>
<evidence type="ECO:0000313" key="10">
    <source>
        <dbReference type="EMBL" id="KUI74465.1"/>
    </source>
</evidence>
<feature type="compositionally biased region" description="Basic and acidic residues" evidence="8">
    <location>
        <begin position="1"/>
        <end position="11"/>
    </location>
</feature>
<evidence type="ECO:0000256" key="3">
    <source>
        <dbReference type="ARBA" id="ARBA00022723"/>
    </source>
</evidence>
<proteinExistence type="inferred from homology"/>
<keyword evidence="4" id="KW-0186">Copper</keyword>
<gene>
    <name evidence="10" type="ORF">VM1G_10186</name>
</gene>